<accession>A0A0D0EC41</accession>
<reference evidence="2 3" key="1">
    <citation type="submission" date="2014-04" db="EMBL/GenBank/DDBJ databases">
        <authorList>
            <consortium name="DOE Joint Genome Institute"/>
            <person name="Kuo A."/>
            <person name="Kohler A."/>
            <person name="Jargeat P."/>
            <person name="Nagy L.G."/>
            <person name="Floudas D."/>
            <person name="Copeland A."/>
            <person name="Barry K.W."/>
            <person name="Cichocki N."/>
            <person name="Veneault-Fourrey C."/>
            <person name="LaButti K."/>
            <person name="Lindquist E.A."/>
            <person name="Lipzen A."/>
            <person name="Lundell T."/>
            <person name="Morin E."/>
            <person name="Murat C."/>
            <person name="Sun H."/>
            <person name="Tunlid A."/>
            <person name="Henrissat B."/>
            <person name="Grigoriev I.V."/>
            <person name="Hibbett D.S."/>
            <person name="Martin F."/>
            <person name="Nordberg H.P."/>
            <person name="Cantor M.N."/>
            <person name="Hua S.X."/>
        </authorList>
    </citation>
    <scope>NUCLEOTIDE SEQUENCE [LARGE SCALE GENOMIC DNA]</scope>
    <source>
        <strain evidence="2 3">Ve08.2h10</strain>
    </source>
</reference>
<dbReference type="HOGENOM" id="CLU_804358_0_0_1"/>
<dbReference type="AlphaFoldDB" id="A0A0D0EC41"/>
<proteinExistence type="predicted"/>
<gene>
    <name evidence="2" type="ORF">PAXRUDRAFT_9360</name>
</gene>
<protein>
    <submittedName>
        <fullName evidence="2">Uncharacterized protein</fullName>
    </submittedName>
</protein>
<evidence type="ECO:0000313" key="2">
    <source>
        <dbReference type="EMBL" id="KIK98710.1"/>
    </source>
</evidence>
<dbReference type="Proteomes" id="UP000054538">
    <property type="component" value="Unassembled WGS sequence"/>
</dbReference>
<name>A0A0D0EC41_9AGAM</name>
<feature type="compositionally biased region" description="Low complexity" evidence="1">
    <location>
        <begin position="15"/>
        <end position="25"/>
    </location>
</feature>
<keyword evidence="3" id="KW-1185">Reference proteome</keyword>
<reference evidence="3" key="2">
    <citation type="submission" date="2015-01" db="EMBL/GenBank/DDBJ databases">
        <title>Evolutionary Origins and Diversification of the Mycorrhizal Mutualists.</title>
        <authorList>
            <consortium name="DOE Joint Genome Institute"/>
            <consortium name="Mycorrhizal Genomics Consortium"/>
            <person name="Kohler A."/>
            <person name="Kuo A."/>
            <person name="Nagy L.G."/>
            <person name="Floudas D."/>
            <person name="Copeland A."/>
            <person name="Barry K.W."/>
            <person name="Cichocki N."/>
            <person name="Veneault-Fourrey C."/>
            <person name="LaButti K."/>
            <person name="Lindquist E.A."/>
            <person name="Lipzen A."/>
            <person name="Lundell T."/>
            <person name="Morin E."/>
            <person name="Murat C."/>
            <person name="Riley R."/>
            <person name="Ohm R."/>
            <person name="Sun H."/>
            <person name="Tunlid A."/>
            <person name="Henrissat B."/>
            <person name="Grigoriev I.V."/>
            <person name="Hibbett D.S."/>
            <person name="Martin F."/>
        </authorList>
    </citation>
    <scope>NUCLEOTIDE SEQUENCE [LARGE SCALE GENOMIC DNA]</scope>
    <source>
        <strain evidence="3">Ve08.2h10</strain>
    </source>
</reference>
<dbReference type="OrthoDB" id="2630623at2759"/>
<dbReference type="InParanoid" id="A0A0D0EC41"/>
<dbReference type="EMBL" id="KN824883">
    <property type="protein sequence ID" value="KIK98710.1"/>
    <property type="molecule type" value="Genomic_DNA"/>
</dbReference>
<feature type="region of interest" description="Disordered" evidence="1">
    <location>
        <begin position="14"/>
        <end position="34"/>
    </location>
</feature>
<organism evidence="2 3">
    <name type="scientific">Paxillus rubicundulus Ve08.2h10</name>
    <dbReference type="NCBI Taxonomy" id="930991"/>
    <lineage>
        <taxon>Eukaryota</taxon>
        <taxon>Fungi</taxon>
        <taxon>Dikarya</taxon>
        <taxon>Basidiomycota</taxon>
        <taxon>Agaricomycotina</taxon>
        <taxon>Agaricomycetes</taxon>
        <taxon>Agaricomycetidae</taxon>
        <taxon>Boletales</taxon>
        <taxon>Paxilineae</taxon>
        <taxon>Paxillaceae</taxon>
        <taxon>Paxillus</taxon>
    </lineage>
</organism>
<evidence type="ECO:0000256" key="1">
    <source>
        <dbReference type="SAM" id="MobiDB-lite"/>
    </source>
</evidence>
<evidence type="ECO:0000313" key="3">
    <source>
        <dbReference type="Proteomes" id="UP000054538"/>
    </source>
</evidence>
<sequence length="345" mass="38701">MATVVECDLNVYRCSSDTSSSSSTDLGTRDAPMDAGYNVRPPLGLCNPPPSDQTVTDYSPIFHNTSRFRPFAEDINPETPRWQKDLDRQFTIIFKESVLSDYSIDEMATRTLQIVGSPTKSKVRSLSLAVVMHWTRMQSDSGNLNVSAPEVVFLVSRISHYLECISVHAKQDFLQELVVLCLEKLKITWRWFVDVSTGEELPLSRESLLVRVMAIITMIGHLFRGGQLRHGDALAGLEYLATFMPLPDAVATTYTLLLSLGPKFATEENGWHFLHHLFAKLSKFTLGRLPLDPICQLVFAINTLVEEWQSSLRTTLYHTSALGFAPGGNFRLAPLPYGQHHDPLM</sequence>